<dbReference type="PATRIC" id="fig|476272.21.peg.684"/>
<organism evidence="2 3">
    <name type="scientific">Blautia hydrogenotrophica (strain DSM 10507 / JCM 14656 / S5a33)</name>
    <name type="common">Ruminococcus hydrogenotrophicus</name>
    <dbReference type="NCBI Taxonomy" id="476272"/>
    <lineage>
        <taxon>Bacteria</taxon>
        <taxon>Bacillati</taxon>
        <taxon>Bacillota</taxon>
        <taxon>Clostridia</taxon>
        <taxon>Lachnospirales</taxon>
        <taxon>Lachnospiraceae</taxon>
        <taxon>Blautia</taxon>
    </lineage>
</organism>
<evidence type="ECO:0000259" key="1">
    <source>
        <dbReference type="Pfam" id="PF00535"/>
    </source>
</evidence>
<reference evidence="2 3" key="2">
    <citation type="submission" date="2009-02" db="EMBL/GenBank/DDBJ databases">
        <title>Draft genome sequence of Blautia hydrogenotrophica DSM 10507 (Ruminococcus hydrogenotrophicus DSM 10507).</title>
        <authorList>
            <person name="Sudarsanam P."/>
            <person name="Ley R."/>
            <person name="Guruge J."/>
            <person name="Turnbaugh P.J."/>
            <person name="Mahowald M."/>
            <person name="Liep D."/>
            <person name="Gordon J."/>
        </authorList>
    </citation>
    <scope>NUCLEOTIDE SEQUENCE [LARGE SCALE GENOMIC DNA]</scope>
    <source>
        <strain evidence="3">DSM 10507 / JCM 14656 / S5a33</strain>
    </source>
</reference>
<protein>
    <recommendedName>
        <fullName evidence="1">Glycosyltransferase 2-like domain-containing protein</fullName>
    </recommendedName>
</protein>
<dbReference type="CDD" id="cd00761">
    <property type="entry name" value="Glyco_tranf_GTA_type"/>
    <property type="match status" value="1"/>
</dbReference>
<dbReference type="PANTHER" id="PTHR43685">
    <property type="entry name" value="GLYCOSYLTRANSFERASE"/>
    <property type="match status" value="1"/>
</dbReference>
<feature type="domain" description="Glycosyltransferase 2-like" evidence="1">
    <location>
        <begin position="9"/>
        <end position="175"/>
    </location>
</feature>
<dbReference type="Proteomes" id="UP000003100">
    <property type="component" value="Unassembled WGS sequence"/>
</dbReference>
<evidence type="ECO:0000313" key="3">
    <source>
        <dbReference type="Proteomes" id="UP000003100"/>
    </source>
</evidence>
<dbReference type="Pfam" id="PF00535">
    <property type="entry name" value="Glycos_transf_2"/>
    <property type="match status" value="1"/>
</dbReference>
<proteinExistence type="predicted"/>
<dbReference type="SUPFAM" id="SSF53448">
    <property type="entry name" value="Nucleotide-diphospho-sugar transferases"/>
    <property type="match status" value="1"/>
</dbReference>
<dbReference type="AlphaFoldDB" id="C0CNV4"/>
<dbReference type="InterPro" id="IPR050834">
    <property type="entry name" value="Glycosyltransf_2"/>
</dbReference>
<comment type="caution">
    <text evidence="2">The sequence shown here is derived from an EMBL/GenBank/DDBJ whole genome shotgun (WGS) entry which is preliminary data.</text>
</comment>
<dbReference type="GO" id="GO:0044010">
    <property type="term" value="P:single-species biofilm formation"/>
    <property type="evidence" value="ECO:0007669"/>
    <property type="project" value="TreeGrafter"/>
</dbReference>
<keyword evidence="3" id="KW-1185">Reference proteome</keyword>
<dbReference type="HOGENOM" id="CLU_061778_1_0_9"/>
<dbReference type="Gene3D" id="3.90.550.10">
    <property type="entry name" value="Spore Coat Polysaccharide Biosynthesis Protein SpsA, Chain A"/>
    <property type="match status" value="1"/>
</dbReference>
<name>C0CNV4_BLAHS</name>
<evidence type="ECO:0000313" key="2">
    <source>
        <dbReference type="EMBL" id="EEG48551.1"/>
    </source>
</evidence>
<dbReference type="InterPro" id="IPR001173">
    <property type="entry name" value="Glyco_trans_2-like"/>
</dbReference>
<sequence>MMEKPTVDIIIPTYKPGKVFEELLNRLERQTYPISGILVMNTQEEFWNKDWEKRYPKLRVHHIEKKEFDHGGTRARAAEDCKSDYMIYMTQDAMPADSKLVEEILRPLIEEKAQVSYARQLPAKNCHLIERFTRQFNYPEQPLTKGIEDLPRLGIKTYFCSNVCAAYDRRIYEKMGGFEKSAIFNEDMYYAAALVKKGYRIAYCADARVIHSHNYSCGQQFHRNFDMGVSQACRPDIFQGVSSEGEGIALVKKTAKFLIKERKPWLLAELFFQSAFKYAGYFLGKRYRCFPMWFIKFCTMNRSYWEQKEEN</sequence>
<reference evidence="2 3" key="1">
    <citation type="submission" date="2009-01" db="EMBL/GenBank/DDBJ databases">
        <authorList>
            <person name="Fulton L."/>
            <person name="Clifton S."/>
            <person name="Fulton B."/>
            <person name="Xu J."/>
            <person name="Minx P."/>
            <person name="Pepin K.H."/>
            <person name="Johnson M."/>
            <person name="Bhonagiri V."/>
            <person name="Nash W.E."/>
            <person name="Mardis E.R."/>
            <person name="Wilson R.K."/>
        </authorList>
    </citation>
    <scope>NUCLEOTIDE SEQUENCE [LARGE SCALE GENOMIC DNA]</scope>
    <source>
        <strain evidence="3">DSM 10507 / JCM 14656 / S5a33</strain>
    </source>
</reference>
<accession>C0CNV4</accession>
<dbReference type="InterPro" id="IPR029044">
    <property type="entry name" value="Nucleotide-diphossugar_trans"/>
</dbReference>
<dbReference type="EMBL" id="ACBZ01000139">
    <property type="protein sequence ID" value="EEG48551.1"/>
    <property type="molecule type" value="Genomic_DNA"/>
</dbReference>
<dbReference type="PANTHER" id="PTHR43685:SF13">
    <property type="entry name" value="O ANTIGEN BIOSYNTHESIS RHAMNOSYLTRANSFERASE RFBN"/>
    <property type="match status" value="1"/>
</dbReference>
<dbReference type="eggNOG" id="COG1216">
    <property type="taxonomic scope" value="Bacteria"/>
</dbReference>
<gene>
    <name evidence="2" type="ORF">RUMHYD_02553</name>
</gene>